<dbReference type="Pfam" id="PF16038">
    <property type="entry name" value="TMIE"/>
    <property type="match status" value="1"/>
</dbReference>
<evidence type="ECO:0008006" key="4">
    <source>
        <dbReference type="Google" id="ProtNLM"/>
    </source>
</evidence>
<name>A0AAW1V005_9CUCU</name>
<sequence length="131" mass="15463">MATFQANPNDEEEPWLEKAAIDGYGFRIWHLLFLSVAGFLSIIIFLAFCIKIRIPRTKQDIEADYHRKKLAKKFKERLRLIENQHMDSLDLKKALEIIQQDYKNDQDNINNIYGLSTSPLIMEDRNRPKPE</sequence>
<dbReference type="AlphaFoldDB" id="A0AAW1V005"/>
<keyword evidence="3" id="KW-1185">Reference proteome</keyword>
<keyword evidence="1" id="KW-1133">Transmembrane helix</keyword>
<organism evidence="2 3">
    <name type="scientific">Henosepilachna vigintioctopunctata</name>
    <dbReference type="NCBI Taxonomy" id="420089"/>
    <lineage>
        <taxon>Eukaryota</taxon>
        <taxon>Metazoa</taxon>
        <taxon>Ecdysozoa</taxon>
        <taxon>Arthropoda</taxon>
        <taxon>Hexapoda</taxon>
        <taxon>Insecta</taxon>
        <taxon>Pterygota</taxon>
        <taxon>Neoptera</taxon>
        <taxon>Endopterygota</taxon>
        <taxon>Coleoptera</taxon>
        <taxon>Polyphaga</taxon>
        <taxon>Cucujiformia</taxon>
        <taxon>Coccinelloidea</taxon>
        <taxon>Coccinellidae</taxon>
        <taxon>Epilachninae</taxon>
        <taxon>Epilachnini</taxon>
        <taxon>Henosepilachna</taxon>
    </lineage>
</organism>
<evidence type="ECO:0000256" key="1">
    <source>
        <dbReference type="SAM" id="Phobius"/>
    </source>
</evidence>
<dbReference type="PANTHER" id="PTHR28635">
    <property type="entry name" value="TRANSMEMBRANE INNER EAR EXPRESSED PROTEIN"/>
    <property type="match status" value="1"/>
</dbReference>
<dbReference type="PANTHER" id="PTHR28635:SF1">
    <property type="entry name" value="TRANSMEMBRANE INNER EAR EXPRESSED PROTEIN"/>
    <property type="match status" value="1"/>
</dbReference>
<protein>
    <recommendedName>
        <fullName evidence="4">Transmembrane inner ear expressed protein</fullName>
    </recommendedName>
</protein>
<proteinExistence type="predicted"/>
<comment type="caution">
    <text evidence="2">The sequence shown here is derived from an EMBL/GenBank/DDBJ whole genome shotgun (WGS) entry which is preliminary data.</text>
</comment>
<accession>A0AAW1V005</accession>
<evidence type="ECO:0000313" key="2">
    <source>
        <dbReference type="EMBL" id="KAK9888010.1"/>
    </source>
</evidence>
<dbReference type="EMBL" id="JARQZJ010000121">
    <property type="protein sequence ID" value="KAK9888010.1"/>
    <property type="molecule type" value="Genomic_DNA"/>
</dbReference>
<keyword evidence="1" id="KW-0472">Membrane</keyword>
<keyword evidence="1" id="KW-0812">Transmembrane</keyword>
<feature type="transmembrane region" description="Helical" evidence="1">
    <location>
        <begin position="28"/>
        <end position="50"/>
    </location>
</feature>
<gene>
    <name evidence="2" type="ORF">WA026_000294</name>
</gene>
<dbReference type="Proteomes" id="UP001431783">
    <property type="component" value="Unassembled WGS sequence"/>
</dbReference>
<reference evidence="2 3" key="1">
    <citation type="submission" date="2023-03" db="EMBL/GenBank/DDBJ databases">
        <title>Genome insight into feeding habits of ladybird beetles.</title>
        <authorList>
            <person name="Li H.-S."/>
            <person name="Huang Y.-H."/>
            <person name="Pang H."/>
        </authorList>
    </citation>
    <scope>NUCLEOTIDE SEQUENCE [LARGE SCALE GENOMIC DNA]</scope>
    <source>
        <strain evidence="2">SYSU_2023b</strain>
        <tissue evidence="2">Whole body</tissue>
    </source>
</reference>
<dbReference type="InterPro" id="IPR032006">
    <property type="entry name" value="TMIE"/>
</dbReference>
<evidence type="ECO:0000313" key="3">
    <source>
        <dbReference type="Proteomes" id="UP001431783"/>
    </source>
</evidence>